<dbReference type="Proteomes" id="UP001233999">
    <property type="component" value="Unassembled WGS sequence"/>
</dbReference>
<feature type="non-terminal residue" evidence="1">
    <location>
        <position position="134"/>
    </location>
</feature>
<comment type="caution">
    <text evidence="1">The sequence shown here is derived from an EMBL/GenBank/DDBJ whole genome shotgun (WGS) entry which is preliminary data.</text>
</comment>
<proteinExistence type="predicted"/>
<organism evidence="1 2">
    <name type="scientific">Diploptera punctata</name>
    <name type="common">Pacific beetle cockroach</name>
    <dbReference type="NCBI Taxonomy" id="6984"/>
    <lineage>
        <taxon>Eukaryota</taxon>
        <taxon>Metazoa</taxon>
        <taxon>Ecdysozoa</taxon>
        <taxon>Arthropoda</taxon>
        <taxon>Hexapoda</taxon>
        <taxon>Insecta</taxon>
        <taxon>Pterygota</taxon>
        <taxon>Neoptera</taxon>
        <taxon>Polyneoptera</taxon>
        <taxon>Dictyoptera</taxon>
        <taxon>Blattodea</taxon>
        <taxon>Blaberoidea</taxon>
        <taxon>Blaberidae</taxon>
        <taxon>Diplopterinae</taxon>
        <taxon>Diploptera</taxon>
    </lineage>
</organism>
<feature type="non-terminal residue" evidence="1">
    <location>
        <position position="1"/>
    </location>
</feature>
<name>A0AAD8A9J4_DIPPU</name>
<reference evidence="1" key="1">
    <citation type="journal article" date="2023" name="IScience">
        <title>Live-bearing cockroach genome reveals convergent evolutionary mechanisms linked to viviparity in insects and beyond.</title>
        <authorList>
            <person name="Fouks B."/>
            <person name="Harrison M.C."/>
            <person name="Mikhailova A.A."/>
            <person name="Marchal E."/>
            <person name="English S."/>
            <person name="Carruthers M."/>
            <person name="Jennings E.C."/>
            <person name="Chiamaka E.L."/>
            <person name="Frigard R.A."/>
            <person name="Pippel M."/>
            <person name="Attardo G.M."/>
            <person name="Benoit J.B."/>
            <person name="Bornberg-Bauer E."/>
            <person name="Tobe S.S."/>
        </authorList>
    </citation>
    <scope>NUCLEOTIDE SEQUENCE</scope>
    <source>
        <strain evidence="1">Stay&amp;Tobe</strain>
    </source>
</reference>
<evidence type="ECO:0000313" key="1">
    <source>
        <dbReference type="EMBL" id="KAJ9594964.1"/>
    </source>
</evidence>
<protein>
    <submittedName>
        <fullName evidence="1">Uncharacterized protein</fullName>
    </submittedName>
</protein>
<gene>
    <name evidence="1" type="ORF">L9F63_013748</name>
</gene>
<dbReference type="AlphaFoldDB" id="A0AAD8A9J4"/>
<reference evidence="1" key="2">
    <citation type="submission" date="2023-05" db="EMBL/GenBank/DDBJ databases">
        <authorList>
            <person name="Fouks B."/>
        </authorList>
    </citation>
    <scope>NUCLEOTIDE SEQUENCE</scope>
    <source>
        <strain evidence="1">Stay&amp;Tobe</strain>
        <tissue evidence="1">Testes</tissue>
    </source>
</reference>
<evidence type="ECO:0000313" key="2">
    <source>
        <dbReference type="Proteomes" id="UP001233999"/>
    </source>
</evidence>
<keyword evidence="2" id="KW-1185">Reference proteome</keyword>
<accession>A0AAD8A9J4</accession>
<sequence>QFQNNSYSILTYINDVTNNTGLQRFCSMRYFNTNKSSQISSFCISHTDFAQLYFQHKNESARLSLCLTEEAISCQHMGPILQLQYHQQYYKIKRQQSAPYQLIKIKLFATDTTFYWYNHCEQEFKKYFVMGESS</sequence>
<dbReference type="EMBL" id="JASPKZ010002702">
    <property type="protein sequence ID" value="KAJ9594964.1"/>
    <property type="molecule type" value="Genomic_DNA"/>
</dbReference>